<dbReference type="GO" id="GO:0046872">
    <property type="term" value="F:metal ion binding"/>
    <property type="evidence" value="ECO:0007669"/>
    <property type="project" value="UniProtKB-KW"/>
</dbReference>
<keyword evidence="3" id="KW-0479">Metal-binding</keyword>
<name>A0A9W4WPK6_9GLOM</name>
<dbReference type="Proteomes" id="UP001153678">
    <property type="component" value="Unassembled WGS sequence"/>
</dbReference>
<reference evidence="10" key="1">
    <citation type="submission" date="2022-08" db="EMBL/GenBank/DDBJ databases">
        <authorList>
            <person name="Kallberg Y."/>
            <person name="Tangrot J."/>
            <person name="Rosling A."/>
        </authorList>
    </citation>
    <scope>NUCLEOTIDE SEQUENCE</scope>
    <source>
        <strain evidence="10">Wild A</strain>
    </source>
</reference>
<evidence type="ECO:0000256" key="6">
    <source>
        <dbReference type="ARBA" id="ARBA00023136"/>
    </source>
</evidence>
<dbReference type="Pfam" id="PF06398">
    <property type="entry name" value="Pex24p"/>
    <property type="match status" value="1"/>
</dbReference>
<gene>
    <name evidence="10" type="ORF">FWILDA_LOCUS4055</name>
</gene>
<evidence type="ECO:0000256" key="7">
    <source>
        <dbReference type="SAM" id="MobiDB-lite"/>
    </source>
</evidence>
<dbReference type="InterPro" id="IPR002219">
    <property type="entry name" value="PKC_DAG/PE"/>
</dbReference>
<dbReference type="PROSITE" id="PS50081">
    <property type="entry name" value="ZF_DAG_PE_2"/>
    <property type="match status" value="1"/>
</dbReference>
<feature type="compositionally biased region" description="Polar residues" evidence="7">
    <location>
        <begin position="146"/>
        <end position="156"/>
    </location>
</feature>
<evidence type="ECO:0000256" key="5">
    <source>
        <dbReference type="ARBA" id="ARBA00022989"/>
    </source>
</evidence>
<evidence type="ECO:0000256" key="3">
    <source>
        <dbReference type="ARBA" id="ARBA00022723"/>
    </source>
</evidence>
<comment type="caution">
    <text evidence="10">The sequence shown here is derived from an EMBL/GenBank/DDBJ whole genome shotgun (WGS) entry which is preliminary data.</text>
</comment>
<evidence type="ECO:0000256" key="8">
    <source>
        <dbReference type="SAM" id="Phobius"/>
    </source>
</evidence>
<protein>
    <submittedName>
        <fullName evidence="10">3418_t:CDS:1</fullName>
    </submittedName>
</protein>
<feature type="compositionally biased region" description="Polar residues" evidence="7">
    <location>
        <begin position="104"/>
        <end position="113"/>
    </location>
</feature>
<dbReference type="SUPFAM" id="SSF57889">
    <property type="entry name" value="Cysteine-rich domain"/>
    <property type="match status" value="1"/>
</dbReference>
<accession>A0A9W4WPK6</accession>
<feature type="region of interest" description="Disordered" evidence="7">
    <location>
        <begin position="313"/>
        <end position="332"/>
    </location>
</feature>
<keyword evidence="4" id="KW-0862">Zinc</keyword>
<feature type="region of interest" description="Disordered" evidence="7">
    <location>
        <begin position="87"/>
        <end position="162"/>
    </location>
</feature>
<dbReference type="InterPro" id="IPR010482">
    <property type="entry name" value="TECPR1-like_DysF"/>
</dbReference>
<feature type="transmembrane region" description="Helical" evidence="8">
    <location>
        <begin position="381"/>
        <end position="401"/>
    </location>
</feature>
<evidence type="ECO:0000313" key="10">
    <source>
        <dbReference type="EMBL" id="CAI2169388.1"/>
    </source>
</evidence>
<evidence type="ECO:0000259" key="9">
    <source>
        <dbReference type="PROSITE" id="PS50081"/>
    </source>
</evidence>
<evidence type="ECO:0000256" key="4">
    <source>
        <dbReference type="ARBA" id="ARBA00022833"/>
    </source>
</evidence>
<evidence type="ECO:0000313" key="11">
    <source>
        <dbReference type="Proteomes" id="UP001153678"/>
    </source>
</evidence>
<dbReference type="InterPro" id="IPR052816">
    <property type="entry name" value="Peroxisomal_Membrane_PEX28-32"/>
</dbReference>
<dbReference type="GO" id="GO:0005778">
    <property type="term" value="C:peroxisomal membrane"/>
    <property type="evidence" value="ECO:0007669"/>
    <property type="project" value="TreeGrafter"/>
</dbReference>
<dbReference type="Gene3D" id="3.30.60.20">
    <property type="match status" value="1"/>
</dbReference>
<dbReference type="OrthoDB" id="74314at2759"/>
<dbReference type="PRINTS" id="PR00008">
    <property type="entry name" value="DAGPEDOMAIN"/>
</dbReference>
<dbReference type="PANTHER" id="PTHR28304:SF2">
    <property type="entry name" value="PEROXISOMAL MEMBRANE PROTEIN PEX29"/>
    <property type="match status" value="1"/>
</dbReference>
<comment type="subcellular location">
    <subcellularLocation>
        <location evidence="1">Membrane</location>
        <topology evidence="1">Multi-pass membrane protein</topology>
    </subcellularLocation>
</comment>
<organism evidence="10 11">
    <name type="scientific">Funneliformis geosporum</name>
    <dbReference type="NCBI Taxonomy" id="1117311"/>
    <lineage>
        <taxon>Eukaryota</taxon>
        <taxon>Fungi</taxon>
        <taxon>Fungi incertae sedis</taxon>
        <taxon>Mucoromycota</taxon>
        <taxon>Glomeromycotina</taxon>
        <taxon>Glomeromycetes</taxon>
        <taxon>Glomerales</taxon>
        <taxon>Glomeraceae</taxon>
        <taxon>Funneliformis</taxon>
    </lineage>
</organism>
<dbReference type="SMART" id="SM00109">
    <property type="entry name" value="C1"/>
    <property type="match status" value="1"/>
</dbReference>
<evidence type="ECO:0000256" key="1">
    <source>
        <dbReference type="ARBA" id="ARBA00004141"/>
    </source>
</evidence>
<feature type="transmembrane region" description="Helical" evidence="8">
    <location>
        <begin position="278"/>
        <end position="305"/>
    </location>
</feature>
<dbReference type="EMBL" id="CAMKVN010000578">
    <property type="protein sequence ID" value="CAI2169388.1"/>
    <property type="molecule type" value="Genomic_DNA"/>
</dbReference>
<keyword evidence="6 8" id="KW-0472">Membrane</keyword>
<dbReference type="InterPro" id="IPR046349">
    <property type="entry name" value="C1-like_sf"/>
</dbReference>
<evidence type="ECO:0000256" key="2">
    <source>
        <dbReference type="ARBA" id="ARBA00022692"/>
    </source>
</evidence>
<dbReference type="PANTHER" id="PTHR28304">
    <property type="entry name" value="PEROXISOMAL MEMBRANE PROTEIN PEX29"/>
    <property type="match status" value="1"/>
</dbReference>
<sequence>MSFALPHDFEETTFSKPTYCDYCNKILWGLIKQGVCCRVCGYVSHTGCQEFSSKYCRKSEAPFHSNSDSLAASRSIPSNRVYNFSESIKSEPNIHQNEPIPIQRTRSNHTASESVPEIKVAFDKNQNEESSSQEQEHNLSGKILRRSNSADSITNYSSKSPKSKVHKSLKSYATLSNINSSSKATQFAAPRAAKPISTTKSSFDTKVIQDLIVSSVMNISNSSKSQSDSAHPPLNLNTTTNNFRKFVQKCGFIFELQNAVEDIIMWKNTPNTLLSMVIFVYVCLYPQLLILLPLIGLLSILISYFQKRYPDGPNMNENGKDGRKKGFRNTKHTDPYLPPENSVDYLKNMQNIQNLMGMISDGYDTVVPLLKHVDWSNGYETLKITQIVVVVLSFLSLTVWIVPWRYIFIVVGLSVFIANTQFMKALIREISPILMQREKVLAERWNKFLPSSENEVDQEDLNGVEAEVLIEQNYDEFKKEQ</sequence>
<dbReference type="Pfam" id="PF00130">
    <property type="entry name" value="C1_1"/>
    <property type="match status" value="1"/>
</dbReference>
<dbReference type="GO" id="GO:0007031">
    <property type="term" value="P:peroxisome organization"/>
    <property type="evidence" value="ECO:0007669"/>
    <property type="project" value="UniProtKB-ARBA"/>
</dbReference>
<keyword evidence="5 8" id="KW-1133">Transmembrane helix</keyword>
<dbReference type="PROSITE" id="PS00479">
    <property type="entry name" value="ZF_DAG_PE_1"/>
    <property type="match status" value="1"/>
</dbReference>
<keyword evidence="11" id="KW-1185">Reference proteome</keyword>
<proteinExistence type="predicted"/>
<feature type="domain" description="Phorbol-ester/DAG-type" evidence="9">
    <location>
        <begin position="6"/>
        <end position="56"/>
    </location>
</feature>
<dbReference type="AlphaFoldDB" id="A0A9W4WPK6"/>
<dbReference type="InterPro" id="IPR020454">
    <property type="entry name" value="DAG/PE-bd"/>
</dbReference>
<dbReference type="CDD" id="cd00029">
    <property type="entry name" value="C1"/>
    <property type="match status" value="1"/>
</dbReference>
<keyword evidence="2 8" id="KW-0812">Transmembrane</keyword>